<name>A0A930Y1Y8_9GAMM</name>
<dbReference type="Pfam" id="PF01783">
    <property type="entry name" value="Ribosomal_L32p"/>
    <property type="match status" value="1"/>
</dbReference>
<accession>A0A930Y1Y8</accession>
<reference evidence="7" key="1">
    <citation type="submission" date="2020-10" db="EMBL/GenBank/DDBJ databases">
        <title>An improved Amphimedon queenslandica hologenome assembly reveals how three proteobacterial symbionts can extend the metabolic phenotypic of their marine sponge host.</title>
        <authorList>
            <person name="Degnan B."/>
            <person name="Degnan S."/>
            <person name="Xiang X."/>
        </authorList>
    </citation>
    <scope>NUCLEOTIDE SEQUENCE</scope>
    <source>
        <strain evidence="7">AqS2</strain>
    </source>
</reference>
<evidence type="ECO:0000313" key="7">
    <source>
        <dbReference type="EMBL" id="MBF2735835.1"/>
    </source>
</evidence>
<dbReference type="SUPFAM" id="SSF57829">
    <property type="entry name" value="Zn-binding ribosomal proteins"/>
    <property type="match status" value="1"/>
</dbReference>
<dbReference type="GO" id="GO:0003735">
    <property type="term" value="F:structural constituent of ribosome"/>
    <property type="evidence" value="ECO:0007669"/>
    <property type="project" value="InterPro"/>
</dbReference>
<feature type="region of interest" description="Disordered" evidence="6">
    <location>
        <begin position="1"/>
        <end position="52"/>
    </location>
</feature>
<dbReference type="NCBIfam" id="TIGR01031">
    <property type="entry name" value="rpmF_bact"/>
    <property type="match status" value="1"/>
</dbReference>
<dbReference type="EMBL" id="JADHEI010000053">
    <property type="protein sequence ID" value="MBF2735835.1"/>
    <property type="molecule type" value="Genomic_DNA"/>
</dbReference>
<dbReference type="GO" id="GO:0015934">
    <property type="term" value="C:large ribosomal subunit"/>
    <property type="evidence" value="ECO:0007669"/>
    <property type="project" value="InterPro"/>
</dbReference>
<keyword evidence="3 5" id="KW-0687">Ribonucleoprotein</keyword>
<comment type="similarity">
    <text evidence="1 5">Belongs to the bacterial ribosomal protein bL32 family.</text>
</comment>
<protein>
    <recommendedName>
        <fullName evidence="4 5">Large ribosomal subunit protein bL32</fullName>
    </recommendedName>
</protein>
<evidence type="ECO:0000256" key="1">
    <source>
        <dbReference type="ARBA" id="ARBA00008560"/>
    </source>
</evidence>
<keyword evidence="8" id="KW-1185">Reference proteome</keyword>
<feature type="compositionally biased region" description="Basic residues" evidence="6">
    <location>
        <begin position="7"/>
        <end position="20"/>
    </location>
</feature>
<evidence type="ECO:0000256" key="4">
    <source>
        <dbReference type="ARBA" id="ARBA00035178"/>
    </source>
</evidence>
<feature type="region of interest" description="Disordered" evidence="6">
    <location>
        <begin position="69"/>
        <end position="88"/>
    </location>
</feature>
<evidence type="ECO:0000256" key="6">
    <source>
        <dbReference type="SAM" id="MobiDB-lite"/>
    </source>
</evidence>
<dbReference type="InterPro" id="IPR011332">
    <property type="entry name" value="Ribosomal_zn-bd"/>
</dbReference>
<evidence type="ECO:0000313" key="8">
    <source>
        <dbReference type="Proteomes" id="UP000604381"/>
    </source>
</evidence>
<evidence type="ECO:0000256" key="3">
    <source>
        <dbReference type="ARBA" id="ARBA00023274"/>
    </source>
</evidence>
<sequence length="88" mass="10019">MAVPQNRKSRSRSRMRRQHLRTASPALCLESGAELPGRDAKGTGELRRRHHLGGDGIYRGFRFFHPKEKVIRPDEDSEQGFGPLAQRP</sequence>
<comment type="caution">
    <text evidence="7">The sequence shown here is derived from an EMBL/GenBank/DDBJ whole genome shotgun (WGS) entry which is preliminary data.</text>
</comment>
<organism evidence="7 8">
    <name type="scientific">Candidatus Amphirhobacter heronislandensis</name>
    <dbReference type="NCBI Taxonomy" id="1732024"/>
    <lineage>
        <taxon>Bacteria</taxon>
        <taxon>Pseudomonadati</taxon>
        <taxon>Pseudomonadota</taxon>
        <taxon>Gammaproteobacteria</taxon>
        <taxon>Candidatus Tethybacterales</taxon>
        <taxon>Candidatus Tethybacteraceae</taxon>
        <taxon>Candidatus Amphirhobacter</taxon>
    </lineage>
</organism>
<dbReference type="GO" id="GO:0006412">
    <property type="term" value="P:translation"/>
    <property type="evidence" value="ECO:0007669"/>
    <property type="project" value="UniProtKB-UniRule"/>
</dbReference>
<gene>
    <name evidence="5 7" type="primary">rpmF</name>
    <name evidence="7" type="ORF">ISN26_07190</name>
</gene>
<dbReference type="Proteomes" id="UP000604381">
    <property type="component" value="Unassembled WGS sequence"/>
</dbReference>
<feature type="compositionally biased region" description="Basic and acidic residues" evidence="6">
    <location>
        <begin position="36"/>
        <end position="46"/>
    </location>
</feature>
<evidence type="ECO:0000256" key="5">
    <source>
        <dbReference type="HAMAP-Rule" id="MF_00340"/>
    </source>
</evidence>
<keyword evidence="2 5" id="KW-0689">Ribosomal protein</keyword>
<dbReference type="AlphaFoldDB" id="A0A930Y1Y8"/>
<dbReference type="InterPro" id="IPR002677">
    <property type="entry name" value="Ribosomal_bL32"/>
</dbReference>
<proteinExistence type="inferred from homology"/>
<evidence type="ECO:0000256" key="2">
    <source>
        <dbReference type="ARBA" id="ARBA00022980"/>
    </source>
</evidence>
<dbReference type="HAMAP" id="MF_00340">
    <property type="entry name" value="Ribosomal_bL32"/>
    <property type="match status" value="1"/>
</dbReference>